<evidence type="ECO:0000313" key="2">
    <source>
        <dbReference type="EMBL" id="EPY54285.1"/>
    </source>
</evidence>
<dbReference type="HOGENOM" id="CLU_025711_1_3_1"/>
<dbReference type="OrthoDB" id="10254604at2759"/>
<proteinExistence type="predicted"/>
<dbReference type="PANTHER" id="PTHR15020:SF50">
    <property type="entry name" value="UPF0659 PROTEIN YMR090W"/>
    <property type="match status" value="1"/>
</dbReference>
<dbReference type="AlphaFoldDB" id="S9W8R5"/>
<dbReference type="OMA" id="KQARGMT"/>
<gene>
    <name evidence="2" type="ORF">SPOG_04177</name>
</gene>
<evidence type="ECO:0000313" key="3">
    <source>
        <dbReference type="Proteomes" id="UP000015464"/>
    </source>
</evidence>
<organism evidence="2 3">
    <name type="scientific">Schizosaccharomyces cryophilus (strain OY26 / ATCC MYA-4695 / CBS 11777 / NBRC 106824 / NRRL Y48691)</name>
    <name type="common">Fission yeast</name>
    <dbReference type="NCBI Taxonomy" id="653667"/>
    <lineage>
        <taxon>Eukaryota</taxon>
        <taxon>Fungi</taxon>
        <taxon>Dikarya</taxon>
        <taxon>Ascomycota</taxon>
        <taxon>Taphrinomycotina</taxon>
        <taxon>Schizosaccharomycetes</taxon>
        <taxon>Schizosaccharomycetales</taxon>
        <taxon>Schizosaccharomycetaceae</taxon>
        <taxon>Schizosaccharomyces</taxon>
    </lineage>
</organism>
<dbReference type="eggNOG" id="KOG1203">
    <property type="taxonomic scope" value="Eukaryota"/>
</dbReference>
<accession>S9W8R5</accession>
<dbReference type="SUPFAM" id="SSF51735">
    <property type="entry name" value="NAD(P)-binding Rossmann-fold domains"/>
    <property type="match status" value="1"/>
</dbReference>
<dbReference type="RefSeq" id="XP_013021892.1">
    <property type="nucleotide sequence ID" value="XM_013166438.1"/>
</dbReference>
<dbReference type="InterPro" id="IPR016040">
    <property type="entry name" value="NAD(P)-bd_dom"/>
</dbReference>
<sequence>MTVFTVFGGHGKVSLLFTKIASEAGHVVYSVVRDYTQNEDIEKVNGRTKVCSLEKASPLEIADLLKETRPDTVIFAAGSGGKGGVERTKAVDYEGAVKVFDAMKIAKIRRLIMLSAIDNRDMTQPPPTHYTAADIDLSQKIHKSIGAYYYYKFLADQELVRRSNDIDWTIVRPSGLTDEDSDGKIAIGKISINCMISRETVARAILLFAMDPQSNHLIADITDGEVPIHTAISGFIVKGESSYTYSV</sequence>
<name>S9W8R5_SCHCR</name>
<keyword evidence="3" id="KW-1185">Reference proteome</keyword>
<dbReference type="PANTHER" id="PTHR15020">
    <property type="entry name" value="FLAVIN REDUCTASE-RELATED"/>
    <property type="match status" value="1"/>
</dbReference>
<dbReference type="InterPro" id="IPR036291">
    <property type="entry name" value="NAD(P)-bd_dom_sf"/>
</dbReference>
<dbReference type="CDD" id="cd05243">
    <property type="entry name" value="SDR_a5"/>
    <property type="match status" value="1"/>
</dbReference>
<dbReference type="Proteomes" id="UP000015464">
    <property type="component" value="Unassembled WGS sequence"/>
</dbReference>
<protein>
    <submittedName>
        <fullName evidence="2">Fungal protein</fullName>
    </submittedName>
</protein>
<evidence type="ECO:0000259" key="1">
    <source>
        <dbReference type="Pfam" id="PF13460"/>
    </source>
</evidence>
<dbReference type="Pfam" id="PF13460">
    <property type="entry name" value="NAD_binding_10"/>
    <property type="match status" value="1"/>
</dbReference>
<feature type="domain" description="NAD(P)-binding" evidence="1">
    <location>
        <begin position="8"/>
        <end position="208"/>
    </location>
</feature>
<dbReference type="Gene3D" id="3.40.50.720">
    <property type="entry name" value="NAD(P)-binding Rossmann-like Domain"/>
    <property type="match status" value="1"/>
</dbReference>
<dbReference type="STRING" id="653667.S9W8R5"/>
<dbReference type="GeneID" id="25038490"/>
<dbReference type="EMBL" id="KE546988">
    <property type="protein sequence ID" value="EPY54285.1"/>
    <property type="molecule type" value="Genomic_DNA"/>
</dbReference>
<reference evidence="2 3" key="1">
    <citation type="journal article" date="2011" name="Science">
        <title>Comparative functional genomics of the fission yeasts.</title>
        <authorList>
            <person name="Rhind N."/>
            <person name="Chen Z."/>
            <person name="Yassour M."/>
            <person name="Thompson D.A."/>
            <person name="Haas B.J."/>
            <person name="Habib N."/>
            <person name="Wapinski I."/>
            <person name="Roy S."/>
            <person name="Lin M.F."/>
            <person name="Heiman D.I."/>
            <person name="Young S.K."/>
            <person name="Furuya K."/>
            <person name="Guo Y."/>
            <person name="Pidoux A."/>
            <person name="Chen H.M."/>
            <person name="Robbertse B."/>
            <person name="Goldberg J.M."/>
            <person name="Aoki K."/>
            <person name="Bayne E.H."/>
            <person name="Berlin A.M."/>
            <person name="Desjardins C.A."/>
            <person name="Dobbs E."/>
            <person name="Dukaj L."/>
            <person name="Fan L."/>
            <person name="FitzGerald M.G."/>
            <person name="French C."/>
            <person name="Gujja S."/>
            <person name="Hansen K."/>
            <person name="Keifenheim D."/>
            <person name="Levin J.Z."/>
            <person name="Mosher R.A."/>
            <person name="Mueller C.A."/>
            <person name="Pfiffner J."/>
            <person name="Priest M."/>
            <person name="Russ C."/>
            <person name="Smialowska A."/>
            <person name="Swoboda P."/>
            <person name="Sykes S.M."/>
            <person name="Vaughn M."/>
            <person name="Vengrova S."/>
            <person name="Yoder R."/>
            <person name="Zeng Q."/>
            <person name="Allshire R."/>
            <person name="Baulcombe D."/>
            <person name="Birren B.W."/>
            <person name="Brown W."/>
            <person name="Ekwall K."/>
            <person name="Kellis M."/>
            <person name="Leatherwood J."/>
            <person name="Levin H."/>
            <person name="Margalit H."/>
            <person name="Martienssen R."/>
            <person name="Nieduszynski C.A."/>
            <person name="Spatafora J.W."/>
            <person name="Friedman N."/>
            <person name="Dalgaard J.Z."/>
            <person name="Baumann P."/>
            <person name="Niki H."/>
            <person name="Regev A."/>
            <person name="Nusbaum C."/>
        </authorList>
    </citation>
    <scope>NUCLEOTIDE SEQUENCE [LARGE SCALE GENOMIC DNA]</scope>
    <source>
        <strain evidence="3">OY26 / ATCC MYA-4695 / CBS 11777 / NBRC 106824 / NRRL Y48691</strain>
    </source>
</reference>